<evidence type="ECO:0000313" key="8">
    <source>
        <dbReference type="Proteomes" id="UP001500620"/>
    </source>
</evidence>
<dbReference type="SUPFAM" id="SSF51055">
    <property type="entry name" value="Carbohydrate binding domain"/>
    <property type="match status" value="2"/>
</dbReference>
<evidence type="ECO:0000256" key="4">
    <source>
        <dbReference type="SAM" id="MobiDB-lite"/>
    </source>
</evidence>
<keyword evidence="8" id="KW-1185">Reference proteome</keyword>
<feature type="region of interest" description="Disordered" evidence="4">
    <location>
        <begin position="386"/>
        <end position="423"/>
    </location>
</feature>
<evidence type="ECO:0000256" key="2">
    <source>
        <dbReference type="ARBA" id="ARBA00022801"/>
    </source>
</evidence>
<evidence type="ECO:0000256" key="5">
    <source>
        <dbReference type="SAM" id="SignalP"/>
    </source>
</evidence>
<dbReference type="EMBL" id="BAABAT010000043">
    <property type="protein sequence ID" value="GAA4261036.1"/>
    <property type="molecule type" value="Genomic_DNA"/>
</dbReference>
<dbReference type="InterPro" id="IPR017853">
    <property type="entry name" value="GH"/>
</dbReference>
<comment type="caution">
    <text evidence="7">The sequence shown here is derived from an EMBL/GenBank/DDBJ whole genome shotgun (WGS) entry which is preliminary data.</text>
</comment>
<dbReference type="CDD" id="cd12214">
    <property type="entry name" value="ChiA1_BD"/>
    <property type="match status" value="1"/>
</dbReference>
<feature type="compositionally biased region" description="Gly residues" evidence="4">
    <location>
        <begin position="394"/>
        <end position="419"/>
    </location>
</feature>
<dbReference type="InterPro" id="IPR023828">
    <property type="entry name" value="Peptidase_S8_Ser-AS"/>
</dbReference>
<dbReference type="PROSITE" id="PS51910">
    <property type="entry name" value="GH18_2"/>
    <property type="match status" value="1"/>
</dbReference>
<feature type="region of interest" description="Disordered" evidence="4">
    <location>
        <begin position="324"/>
        <end position="343"/>
    </location>
</feature>
<dbReference type="InterPro" id="IPR052750">
    <property type="entry name" value="GH18_Chitinase"/>
</dbReference>
<evidence type="ECO:0000259" key="6">
    <source>
        <dbReference type="PROSITE" id="PS51910"/>
    </source>
</evidence>
<accession>A0ABP8DPP8</accession>
<name>A0ABP8DPP8_9ACTN</name>
<evidence type="ECO:0000256" key="3">
    <source>
        <dbReference type="ARBA" id="ARBA00022825"/>
    </source>
</evidence>
<dbReference type="Gene3D" id="2.10.10.20">
    <property type="entry name" value="Carbohydrate-binding module superfamily 5/12"/>
    <property type="match status" value="2"/>
</dbReference>
<dbReference type="CDD" id="cd06543">
    <property type="entry name" value="GH18_PF-ChiA-like"/>
    <property type="match status" value="1"/>
</dbReference>
<dbReference type="SMART" id="SM00495">
    <property type="entry name" value="ChtBD3"/>
    <property type="match status" value="2"/>
</dbReference>
<evidence type="ECO:0000256" key="1">
    <source>
        <dbReference type="ARBA" id="ARBA00022670"/>
    </source>
</evidence>
<keyword evidence="3" id="KW-0720">Serine protease</keyword>
<keyword evidence="5" id="KW-0732">Signal</keyword>
<gene>
    <name evidence="7" type="ORF">GCM10022255_092070</name>
</gene>
<dbReference type="PROSITE" id="PS00138">
    <property type="entry name" value="SUBTILASE_SER"/>
    <property type="match status" value="1"/>
</dbReference>
<dbReference type="PANTHER" id="PTHR42976:SF1">
    <property type="entry name" value="GH18 DOMAIN-CONTAINING PROTEIN-RELATED"/>
    <property type="match status" value="1"/>
</dbReference>
<dbReference type="Pfam" id="PF00704">
    <property type="entry name" value="Glyco_hydro_18"/>
    <property type="match status" value="1"/>
</dbReference>
<dbReference type="PANTHER" id="PTHR42976">
    <property type="entry name" value="BIFUNCTIONAL CHITINASE/LYSOZYME-RELATED"/>
    <property type="match status" value="1"/>
</dbReference>
<dbReference type="Gene3D" id="3.20.20.80">
    <property type="entry name" value="Glycosidases"/>
    <property type="match status" value="1"/>
</dbReference>
<sequence>MRRPKLLTGVATAAVIAGATVAVTLNTGTASAATGYAVAPYVDLSAGSAGMLDTATNSGGLTAFTAAFIIGSGCTPIWGDTLPIGSSTANPYIQRAQSRGVKVIISFGGAGGVELGQSCTNVTSLTAAYQSVINFYHVDHLDFDIEGAAIADTTSINRRFQAIKNLQNANAGLSVSLTIPVLENGPDGNGLNFLRAAKSNGVNVDVINAMTMDYGHPVSDMAAAATTAAAGTLSAARTAGFTSATYANIGITPMIGNNDSGGEVVSQANAQSIVSWAKSNGAGRLAFWSVGRDQPCAGGGVSPNCSGLGGATLDFTKIFFGGGTGLPPTTNPPPTTPGGGGSCSAPAWNASTAYVGGSVVSYNGHKYTAKWWTQGEQPNLNLGDGKPWTDNGPCTGGGGGTTTPPGGGGTTTPPGGGGTSTAAPWVTGHAYHVGDVVSYNGHSYRCLQAHTSQPDWNPPAAPSLWQAI</sequence>
<dbReference type="RefSeq" id="WP_345137935.1">
    <property type="nucleotide sequence ID" value="NZ_BAABAT010000043.1"/>
</dbReference>
<dbReference type="Pfam" id="PF02839">
    <property type="entry name" value="CBM_5_12"/>
    <property type="match status" value="2"/>
</dbReference>
<protein>
    <submittedName>
        <fullName evidence="7">T2SS-translocated chitinase</fullName>
    </submittedName>
</protein>
<proteinExistence type="predicted"/>
<organism evidence="7 8">
    <name type="scientific">Dactylosporangium darangshiense</name>
    <dbReference type="NCBI Taxonomy" id="579108"/>
    <lineage>
        <taxon>Bacteria</taxon>
        <taxon>Bacillati</taxon>
        <taxon>Actinomycetota</taxon>
        <taxon>Actinomycetes</taxon>
        <taxon>Micromonosporales</taxon>
        <taxon>Micromonosporaceae</taxon>
        <taxon>Dactylosporangium</taxon>
    </lineage>
</organism>
<feature type="signal peptide" evidence="5">
    <location>
        <begin position="1"/>
        <end position="32"/>
    </location>
</feature>
<dbReference type="SUPFAM" id="SSF51445">
    <property type="entry name" value="(Trans)glycosidases"/>
    <property type="match status" value="1"/>
</dbReference>
<dbReference type="InterPro" id="IPR003610">
    <property type="entry name" value="CBM5/12"/>
</dbReference>
<dbReference type="InterPro" id="IPR001223">
    <property type="entry name" value="Glyco_hydro18_cat"/>
</dbReference>
<dbReference type="Proteomes" id="UP001500620">
    <property type="component" value="Unassembled WGS sequence"/>
</dbReference>
<keyword evidence="1" id="KW-0645">Protease</keyword>
<feature type="chain" id="PRO_5046457528" evidence="5">
    <location>
        <begin position="33"/>
        <end position="468"/>
    </location>
</feature>
<keyword evidence="2" id="KW-0378">Hydrolase</keyword>
<feature type="domain" description="GH18" evidence="6">
    <location>
        <begin position="36"/>
        <end position="311"/>
    </location>
</feature>
<reference evidence="8" key="1">
    <citation type="journal article" date="2019" name="Int. J. Syst. Evol. Microbiol.">
        <title>The Global Catalogue of Microorganisms (GCM) 10K type strain sequencing project: providing services to taxonomists for standard genome sequencing and annotation.</title>
        <authorList>
            <consortium name="The Broad Institute Genomics Platform"/>
            <consortium name="The Broad Institute Genome Sequencing Center for Infectious Disease"/>
            <person name="Wu L."/>
            <person name="Ma J."/>
        </authorList>
    </citation>
    <scope>NUCLEOTIDE SEQUENCE [LARGE SCALE GENOMIC DNA]</scope>
    <source>
        <strain evidence="8">JCM 17441</strain>
    </source>
</reference>
<dbReference type="InterPro" id="IPR036573">
    <property type="entry name" value="CBM_sf_5/12"/>
</dbReference>
<evidence type="ECO:0000313" key="7">
    <source>
        <dbReference type="EMBL" id="GAA4261036.1"/>
    </source>
</evidence>
<dbReference type="CDD" id="cd12215">
    <property type="entry name" value="ChiC_BD"/>
    <property type="match status" value="1"/>
</dbReference>